<reference evidence="6 7" key="1">
    <citation type="submission" date="2016-02" db="EMBL/GenBank/DDBJ databases">
        <title>Genome sequence of Tissierella creatinophila DSM 6911.</title>
        <authorList>
            <person name="Poehlein A."/>
            <person name="Daniel R."/>
        </authorList>
    </citation>
    <scope>NUCLEOTIDE SEQUENCE [LARGE SCALE GENOMIC DNA]</scope>
    <source>
        <strain evidence="6 7">DSM 6911</strain>
    </source>
</reference>
<dbReference type="PANTHER" id="PTHR43699:SF1">
    <property type="entry name" value="3-DEHYDROQUINATE DEHYDRATASE"/>
    <property type="match status" value="1"/>
</dbReference>
<dbReference type="EMBL" id="LTDM01000032">
    <property type="protein sequence ID" value="OLS02347.1"/>
    <property type="molecule type" value="Genomic_DNA"/>
</dbReference>
<dbReference type="CDD" id="cd00502">
    <property type="entry name" value="DHQase_I"/>
    <property type="match status" value="1"/>
</dbReference>
<keyword evidence="5" id="KW-0028">Amino-acid biosynthesis</keyword>
<feature type="binding site" evidence="5">
    <location>
        <position position="21"/>
    </location>
    <ligand>
        <name>3-dehydroquinate</name>
        <dbReference type="ChEBI" id="CHEBI:32364"/>
    </ligand>
</feature>
<dbReference type="EC" id="4.2.1.10" evidence="5"/>
<comment type="function">
    <text evidence="5">Involved in the third step of the chorismate pathway, which leads to the biosynthesis of aromatic amino acids. Catalyzes the cis-dehydration of 3-dehydroquinate (DHQ) and introduces the first double bond of the aromatic ring to yield 3-dehydroshikimate.</text>
</comment>
<feature type="binding site" evidence="5">
    <location>
        <position position="235"/>
    </location>
    <ligand>
        <name>3-dehydroquinate</name>
        <dbReference type="ChEBI" id="CHEBI:32364"/>
    </ligand>
</feature>
<dbReference type="InterPro" id="IPR013785">
    <property type="entry name" value="Aldolase_TIM"/>
</dbReference>
<comment type="catalytic activity">
    <reaction evidence="1 5">
        <text>3-dehydroquinate = 3-dehydroshikimate + H2O</text>
        <dbReference type="Rhea" id="RHEA:21096"/>
        <dbReference type="ChEBI" id="CHEBI:15377"/>
        <dbReference type="ChEBI" id="CHEBI:16630"/>
        <dbReference type="ChEBI" id="CHEBI:32364"/>
        <dbReference type="EC" id="4.2.1.10"/>
    </reaction>
</comment>
<dbReference type="GO" id="GO:0009423">
    <property type="term" value="P:chorismate biosynthetic process"/>
    <property type="evidence" value="ECO:0007669"/>
    <property type="project" value="UniProtKB-UniRule"/>
</dbReference>
<evidence type="ECO:0000256" key="4">
    <source>
        <dbReference type="ARBA" id="ARBA00023270"/>
    </source>
</evidence>
<keyword evidence="7" id="KW-1185">Reference proteome</keyword>
<dbReference type="GO" id="GO:0003855">
    <property type="term" value="F:3-dehydroquinate dehydratase activity"/>
    <property type="evidence" value="ECO:0007669"/>
    <property type="project" value="UniProtKB-UniRule"/>
</dbReference>
<dbReference type="InterPro" id="IPR050146">
    <property type="entry name" value="Type-I_3-dehydroquinase"/>
</dbReference>
<evidence type="ECO:0000256" key="5">
    <source>
        <dbReference type="HAMAP-Rule" id="MF_00214"/>
    </source>
</evidence>
<proteinExistence type="inferred from homology"/>
<evidence type="ECO:0000256" key="3">
    <source>
        <dbReference type="ARBA" id="ARBA00023239"/>
    </source>
</evidence>
<protein>
    <recommendedName>
        <fullName evidence="5">3-dehydroquinate dehydratase</fullName>
        <shortName evidence="5">3-dehydroquinase</shortName>
        <ecNumber evidence="5">4.2.1.10</ecNumber>
    </recommendedName>
    <alternativeName>
        <fullName evidence="5">Type I DHQase</fullName>
    </alternativeName>
    <alternativeName>
        <fullName evidence="5">Type I dehydroquinase</fullName>
        <shortName evidence="5">DHQ1</shortName>
    </alternativeName>
</protein>
<keyword evidence="4 5" id="KW-0704">Schiff base</keyword>
<feature type="active site" description="Proton donor/acceptor" evidence="5">
    <location>
        <position position="143"/>
    </location>
</feature>
<dbReference type="AlphaFoldDB" id="A0A1U7M4W1"/>
<dbReference type="OrthoDB" id="9813659at2"/>
<evidence type="ECO:0000256" key="2">
    <source>
        <dbReference type="ARBA" id="ARBA00023141"/>
    </source>
</evidence>
<dbReference type="Pfam" id="PF01487">
    <property type="entry name" value="DHquinase_I"/>
    <property type="match status" value="1"/>
</dbReference>
<dbReference type="GO" id="GO:0009073">
    <property type="term" value="P:aromatic amino acid family biosynthetic process"/>
    <property type="evidence" value="ECO:0007669"/>
    <property type="project" value="UniProtKB-KW"/>
</dbReference>
<dbReference type="GO" id="GO:0008652">
    <property type="term" value="P:amino acid biosynthetic process"/>
    <property type="evidence" value="ECO:0007669"/>
    <property type="project" value="UniProtKB-KW"/>
</dbReference>
<comment type="caution">
    <text evidence="6">The sequence shown here is derived from an EMBL/GenBank/DDBJ whole genome shotgun (WGS) entry which is preliminary data.</text>
</comment>
<comment type="subunit">
    <text evidence="5">Homodimer.</text>
</comment>
<dbReference type="NCBIfam" id="TIGR01093">
    <property type="entry name" value="aroD"/>
    <property type="match status" value="1"/>
</dbReference>
<dbReference type="GO" id="GO:0046279">
    <property type="term" value="P:3,4-dihydroxybenzoate biosynthetic process"/>
    <property type="evidence" value="ECO:0007669"/>
    <property type="project" value="TreeGrafter"/>
</dbReference>
<feature type="binding site" evidence="5">
    <location>
        <position position="212"/>
    </location>
    <ligand>
        <name>3-dehydroquinate</name>
        <dbReference type="ChEBI" id="CHEBI:32364"/>
    </ligand>
</feature>
<feature type="active site" description="Schiff-base intermediate with substrate" evidence="5">
    <location>
        <position position="170"/>
    </location>
</feature>
<evidence type="ECO:0000256" key="1">
    <source>
        <dbReference type="ARBA" id="ARBA00001864"/>
    </source>
</evidence>
<name>A0A1U7M4W1_TISCR</name>
<evidence type="ECO:0000313" key="6">
    <source>
        <dbReference type="EMBL" id="OLS02347.1"/>
    </source>
</evidence>
<dbReference type="HAMAP" id="MF_00214">
    <property type="entry name" value="AroD"/>
    <property type="match status" value="1"/>
</dbReference>
<feature type="binding site" evidence="5">
    <location>
        <begin position="46"/>
        <end position="48"/>
    </location>
    <ligand>
        <name>3-dehydroquinate</name>
        <dbReference type="ChEBI" id="CHEBI:32364"/>
    </ligand>
</feature>
<accession>A0A1U7M4W1</accession>
<keyword evidence="2 5" id="KW-0057">Aromatic amino acid biosynthesis</keyword>
<sequence>MKTIKVKDVIIGEGIPKIAVSIIGTTIEEILEILENIDREKVDIVEWRADYFESVFNPKRVLETLKLIRKSLIDIPIIFTLRTLDEGGEKKIDIDYYTFLNKEIAASGDADLIDIQVFLNKEKVMENIENISKENVFIIGSNHDFNKTPKKEDMINRLKFMESLGVDIFKLAVMPCSPADVLDLLSVTDTMKKLTNNPIVTISMGSLGTISRISGETFGSSITFGAIGKVSAPGQISVEKLFNILQSIH</sequence>
<dbReference type="UniPathway" id="UPA00053">
    <property type="reaction ID" value="UER00086"/>
</dbReference>
<comment type="similarity">
    <text evidence="5">Belongs to the type-I 3-dehydroquinase family.</text>
</comment>
<gene>
    <name evidence="5 6" type="primary">aroD</name>
    <name evidence="6" type="ORF">TICRE_17340</name>
</gene>
<keyword evidence="3 5" id="KW-0456">Lyase</keyword>
<dbReference type="RefSeq" id="WP_075727135.1">
    <property type="nucleotide sequence ID" value="NZ_LTDM01000032.1"/>
</dbReference>
<organism evidence="6 7">
    <name type="scientific">Tissierella creatinophila DSM 6911</name>
    <dbReference type="NCBI Taxonomy" id="1123403"/>
    <lineage>
        <taxon>Bacteria</taxon>
        <taxon>Bacillati</taxon>
        <taxon>Bacillota</taxon>
        <taxon>Tissierellia</taxon>
        <taxon>Tissierellales</taxon>
        <taxon>Tissierellaceae</taxon>
        <taxon>Tissierella</taxon>
    </lineage>
</organism>
<dbReference type="SUPFAM" id="SSF51569">
    <property type="entry name" value="Aldolase"/>
    <property type="match status" value="1"/>
</dbReference>
<feature type="binding site" evidence="5">
    <location>
        <position position="231"/>
    </location>
    <ligand>
        <name>3-dehydroquinate</name>
        <dbReference type="ChEBI" id="CHEBI:32364"/>
    </ligand>
</feature>
<dbReference type="Proteomes" id="UP000186112">
    <property type="component" value="Unassembled WGS sequence"/>
</dbReference>
<feature type="binding site" evidence="5">
    <location>
        <position position="82"/>
    </location>
    <ligand>
        <name>3-dehydroquinate</name>
        <dbReference type="ChEBI" id="CHEBI:32364"/>
    </ligand>
</feature>
<evidence type="ECO:0000313" key="7">
    <source>
        <dbReference type="Proteomes" id="UP000186112"/>
    </source>
</evidence>
<dbReference type="PANTHER" id="PTHR43699">
    <property type="entry name" value="3-DEHYDROQUINATE DEHYDRATASE"/>
    <property type="match status" value="1"/>
</dbReference>
<dbReference type="Gene3D" id="3.20.20.70">
    <property type="entry name" value="Aldolase class I"/>
    <property type="match status" value="1"/>
</dbReference>
<dbReference type="InterPro" id="IPR001381">
    <property type="entry name" value="DHquinase_I"/>
</dbReference>
<dbReference type="FunFam" id="3.20.20.70:FF:000047">
    <property type="entry name" value="3-dehydroquinate dehydratase"/>
    <property type="match status" value="1"/>
</dbReference>
<comment type="pathway">
    <text evidence="5">Metabolic intermediate biosynthesis; chorismate biosynthesis; chorismate from D-erythrose 4-phosphate and phosphoenolpyruvate: step 3/7.</text>
</comment>